<evidence type="ECO:0000256" key="2">
    <source>
        <dbReference type="PROSITE-ProRule" id="PRU00708"/>
    </source>
</evidence>
<dbReference type="PANTHER" id="PTHR47942:SF63">
    <property type="entry name" value="PENTATRICOPEPTIDE REPEAT-CONTAINING PROTEIN"/>
    <property type="match status" value="1"/>
</dbReference>
<proteinExistence type="predicted"/>
<gene>
    <name evidence="3" type="ORF">NESM_000018500</name>
</gene>
<organism evidence="3 4">
    <name type="scientific">Novymonas esmeraldas</name>
    <dbReference type="NCBI Taxonomy" id="1808958"/>
    <lineage>
        <taxon>Eukaryota</taxon>
        <taxon>Discoba</taxon>
        <taxon>Euglenozoa</taxon>
        <taxon>Kinetoplastea</taxon>
        <taxon>Metakinetoplastina</taxon>
        <taxon>Trypanosomatida</taxon>
        <taxon>Trypanosomatidae</taxon>
        <taxon>Novymonas</taxon>
    </lineage>
</organism>
<accession>A0AAW0F3B4</accession>
<dbReference type="Pfam" id="PF13812">
    <property type="entry name" value="PPR_3"/>
    <property type="match status" value="1"/>
</dbReference>
<feature type="repeat" description="PPR" evidence="2">
    <location>
        <begin position="203"/>
        <end position="237"/>
    </location>
</feature>
<evidence type="ECO:0000313" key="3">
    <source>
        <dbReference type="EMBL" id="KAK7199724.1"/>
    </source>
</evidence>
<dbReference type="NCBIfam" id="TIGR00756">
    <property type="entry name" value="PPR"/>
    <property type="match status" value="1"/>
</dbReference>
<dbReference type="Pfam" id="PF13041">
    <property type="entry name" value="PPR_2"/>
    <property type="match status" value="1"/>
</dbReference>
<dbReference type="PROSITE" id="PS51375">
    <property type="entry name" value="PPR"/>
    <property type="match status" value="3"/>
</dbReference>
<evidence type="ECO:0000256" key="1">
    <source>
        <dbReference type="ARBA" id="ARBA00022737"/>
    </source>
</evidence>
<dbReference type="AlphaFoldDB" id="A0AAW0F3B4"/>
<keyword evidence="4" id="KW-1185">Reference proteome</keyword>
<keyword evidence="1" id="KW-0677">Repeat</keyword>
<dbReference type="InterPro" id="IPR051222">
    <property type="entry name" value="PPR/CCM1_RNA-binding"/>
</dbReference>
<reference evidence="3 4" key="1">
    <citation type="journal article" date="2021" name="MBio">
        <title>A New Model Trypanosomatid, Novymonas esmeraldas: Genomic Perception of Its 'Candidatus Pandoraea novymonadis' Endosymbiont.</title>
        <authorList>
            <person name="Zakharova A."/>
            <person name="Saura A."/>
            <person name="Butenko A."/>
            <person name="Podesvova L."/>
            <person name="Warmusova S."/>
            <person name="Kostygov A.Y."/>
            <person name="Nenarokova A."/>
            <person name="Lukes J."/>
            <person name="Opperdoes F.R."/>
            <person name="Yurchenko V."/>
        </authorList>
    </citation>
    <scope>NUCLEOTIDE SEQUENCE [LARGE SCALE GENOMIC DNA]</scope>
    <source>
        <strain evidence="3 4">E262AT.01</strain>
    </source>
</reference>
<dbReference type="PANTHER" id="PTHR47942">
    <property type="entry name" value="TETRATRICOPEPTIDE REPEAT (TPR)-LIKE SUPERFAMILY PROTEIN-RELATED"/>
    <property type="match status" value="1"/>
</dbReference>
<dbReference type="InterPro" id="IPR011990">
    <property type="entry name" value="TPR-like_helical_dom_sf"/>
</dbReference>
<feature type="repeat" description="PPR" evidence="2">
    <location>
        <begin position="238"/>
        <end position="272"/>
    </location>
</feature>
<feature type="repeat" description="PPR" evidence="2">
    <location>
        <begin position="168"/>
        <end position="202"/>
    </location>
</feature>
<sequence length="804" mass="90649">MYHTKRPAAELIIRRRDGTEDRFVQPTSAVVEQVARTATNDDHDETYQAVMECAPYTASFNALLAKQSAHEDSRQIVARVHHRMHSEGIPLNTQTYNLLMKRVVRFTDGAIFTLYDELKAEGLKESSSVRPNMDSYVLLFRACERSAQYSRAFLLYQQLRELFRLVPDTGVYNTLLGYCAAVRDVAQATFLVEEMKQLGVARDVNTCNCLMSVMVESAPYAETLKVFQELLSLNVRPSNRSYNTILKAACRHGDYDRAFQFAEEMKKRGLVPDVETYNYLITVCEQRLDYVRGTGAFASERRTREQVQQGSHAIAELVMTLLREMRSIHVRPDTYTYNKALSTLVVCEDERVFAVYNDMVLHTSEVADQGSSTGRAVSSFSRGVGNVKGHPDDKQRRTAAGALLEEALQAEDEEEVGNMRSSAVRPNLETWRQIVKGCLNYRYYTRAKEVSADMRRNGMTLNAALALLLLEACVAAKDITWAKDLLGELRSRGVLIDTPIMNAYLRVMCAIDAREAIFAEYEQMRLGIHPTGAWADTATCNIVLRYAHTKLGKAAFAEQLYATMVQPYSTAPANEETFCIRLDAYTQRTDVAVETVVAYIEEVVHHHAGLTVAFDRAVLRFFLVRDDPRIQAYFDGLATDAGGLRHTAGQANATAPRADVDCYTILMQYHLAHGQYDLVEQLFHRIQCSTTIEPNAESYYALFEVARRQGDVAAAMRVFDQARVGCVPLDVLCYNSVLRTLIEHEEPFVYDVLSYMREHRVPPADSTMAVFLADAHGRLVLAEVMSRALFYSPPPPIPLQKMKA</sequence>
<evidence type="ECO:0000313" key="4">
    <source>
        <dbReference type="Proteomes" id="UP001430356"/>
    </source>
</evidence>
<dbReference type="EMBL" id="JAECZO010000001">
    <property type="protein sequence ID" value="KAK7199724.1"/>
    <property type="molecule type" value="Genomic_DNA"/>
</dbReference>
<dbReference type="Proteomes" id="UP001430356">
    <property type="component" value="Unassembled WGS sequence"/>
</dbReference>
<dbReference type="InterPro" id="IPR002885">
    <property type="entry name" value="PPR_rpt"/>
</dbReference>
<dbReference type="Gene3D" id="1.25.40.10">
    <property type="entry name" value="Tetratricopeptide repeat domain"/>
    <property type="match status" value="4"/>
</dbReference>
<comment type="caution">
    <text evidence="3">The sequence shown here is derived from an EMBL/GenBank/DDBJ whole genome shotgun (WGS) entry which is preliminary data.</text>
</comment>
<name>A0AAW0F3B4_9TRYP</name>
<protein>
    <submittedName>
        <fullName evidence="3">Pentatricopeptide repeat domain/PPR repeat/PPR repeat family</fullName>
    </submittedName>
</protein>